<evidence type="ECO:0000313" key="1">
    <source>
        <dbReference type="EMBL" id="VWB51016.1"/>
    </source>
</evidence>
<proteinExistence type="predicted"/>
<protein>
    <submittedName>
        <fullName evidence="1">Uncharacterized protein</fullName>
    </submittedName>
</protein>
<name>A0A6P2K6S4_9BURK</name>
<sequence>MAFRANATALSAPADVFEPIAIELVPRDCVPDPGTPAVPPQPIAIDDVPFAPALTPIATPELPVTSAPLPTATPAVPVLVAWLPTAMLPVSVACAA</sequence>
<gene>
    <name evidence="1" type="ORF">BLA24064_02319</name>
</gene>
<accession>A0A6P2K6S4</accession>
<reference evidence="1 2" key="1">
    <citation type="submission" date="2019-09" db="EMBL/GenBank/DDBJ databases">
        <authorList>
            <person name="Depoorter E."/>
        </authorList>
    </citation>
    <scope>NUCLEOTIDE SEQUENCE [LARGE SCALE GENOMIC DNA]</scope>
    <source>
        <strain evidence="1">LMG 24064</strain>
    </source>
</reference>
<evidence type="ECO:0000313" key="2">
    <source>
        <dbReference type="Proteomes" id="UP000494222"/>
    </source>
</evidence>
<organism evidence="1 2">
    <name type="scientific">Burkholderia latens</name>
    <dbReference type="NCBI Taxonomy" id="488446"/>
    <lineage>
        <taxon>Bacteria</taxon>
        <taxon>Pseudomonadati</taxon>
        <taxon>Pseudomonadota</taxon>
        <taxon>Betaproteobacteria</taxon>
        <taxon>Burkholderiales</taxon>
        <taxon>Burkholderiaceae</taxon>
        <taxon>Burkholderia</taxon>
        <taxon>Burkholderia cepacia complex</taxon>
    </lineage>
</organism>
<dbReference type="AlphaFoldDB" id="A0A6P2K6S4"/>
<dbReference type="EMBL" id="CABVPL010000013">
    <property type="protein sequence ID" value="VWB51016.1"/>
    <property type="molecule type" value="Genomic_DNA"/>
</dbReference>
<dbReference type="Proteomes" id="UP000494222">
    <property type="component" value="Unassembled WGS sequence"/>
</dbReference>